<keyword evidence="3" id="KW-1133">Transmembrane helix</keyword>
<dbReference type="EMBL" id="PFNG01000099">
    <property type="protein sequence ID" value="PIZ40210.1"/>
    <property type="molecule type" value="Genomic_DNA"/>
</dbReference>
<evidence type="ECO:0000259" key="4">
    <source>
        <dbReference type="Pfam" id="PF02805"/>
    </source>
</evidence>
<accession>A0A2M7T8Q4</accession>
<organism evidence="5 6">
    <name type="scientific">Candidatus Aquicultor secundus</name>
    <dbReference type="NCBI Taxonomy" id="1973895"/>
    <lineage>
        <taxon>Bacteria</taxon>
        <taxon>Bacillati</taxon>
        <taxon>Actinomycetota</taxon>
        <taxon>Candidatus Aquicultoria</taxon>
        <taxon>Candidatus Aquicultorales</taxon>
        <taxon>Candidatus Aquicultoraceae</taxon>
        <taxon>Candidatus Aquicultor</taxon>
    </lineage>
</organism>
<dbReference type="AlphaFoldDB" id="A0A2M7T8Q4"/>
<dbReference type="GO" id="GO:0006355">
    <property type="term" value="P:regulation of DNA-templated transcription"/>
    <property type="evidence" value="ECO:0007669"/>
    <property type="project" value="InterPro"/>
</dbReference>
<dbReference type="Gene3D" id="3.40.10.10">
    <property type="entry name" value="DNA Methylphosphotriester Repair Domain"/>
    <property type="match status" value="1"/>
</dbReference>
<comment type="caution">
    <text evidence="5">The sequence shown here is derived from an EMBL/GenBank/DDBJ whole genome shotgun (WGS) entry which is preliminary data.</text>
</comment>
<feature type="compositionally biased region" description="Polar residues" evidence="2">
    <location>
        <begin position="77"/>
        <end position="102"/>
    </location>
</feature>
<feature type="transmembrane region" description="Helical" evidence="3">
    <location>
        <begin position="21"/>
        <end position="40"/>
    </location>
</feature>
<dbReference type="Proteomes" id="UP000230956">
    <property type="component" value="Unassembled WGS sequence"/>
</dbReference>
<evidence type="ECO:0000313" key="6">
    <source>
        <dbReference type="Proteomes" id="UP000230956"/>
    </source>
</evidence>
<keyword evidence="3" id="KW-0472">Membrane</keyword>
<feature type="domain" description="Ada DNA repair metal-binding" evidence="4">
    <location>
        <begin position="118"/>
        <end position="168"/>
    </location>
</feature>
<dbReference type="GO" id="GO:0006281">
    <property type="term" value="P:DNA repair"/>
    <property type="evidence" value="ECO:0007669"/>
    <property type="project" value="InterPro"/>
</dbReference>
<name>A0A2M7T8Q4_9ACTN</name>
<dbReference type="GO" id="GO:0008270">
    <property type="term" value="F:zinc ion binding"/>
    <property type="evidence" value="ECO:0007669"/>
    <property type="project" value="InterPro"/>
</dbReference>
<feature type="compositionally biased region" description="Low complexity" evidence="2">
    <location>
        <begin position="103"/>
        <end position="112"/>
    </location>
</feature>
<dbReference type="Pfam" id="PF02805">
    <property type="entry name" value="Ada_Zn_binding"/>
    <property type="match status" value="1"/>
</dbReference>
<gene>
    <name evidence="5" type="ORF">COY37_04340</name>
</gene>
<feature type="transmembrane region" description="Helical" evidence="3">
    <location>
        <begin position="52"/>
        <end position="71"/>
    </location>
</feature>
<dbReference type="InterPro" id="IPR004026">
    <property type="entry name" value="Ada_DNA_repair_Zn-bd"/>
</dbReference>
<dbReference type="GO" id="GO:0008168">
    <property type="term" value="F:methyltransferase activity"/>
    <property type="evidence" value="ECO:0007669"/>
    <property type="project" value="InterPro"/>
</dbReference>
<sequence>MDNDKQLVPKGDLQQRVWYKTWWGIIIAILLWPIMGAWQVWKKITWPKAATIIATAAIVFVALIALASCSLDRQQPDLSQGSISTEKPFKQTNMSPTTNALSTATTAPQTPNTTAAPAGEFAGSVKSNVYHYPSCSYVDRINPENLIWFSSAEDAQAKGYRACKVCQPPGYAPPTAVAPQDNQQSSGSDVIVHITRTGEKYHSAGCQYLSRSDIPISLSDAKAQGYTPCSRCNPPE</sequence>
<feature type="region of interest" description="Disordered" evidence="2">
    <location>
        <begin position="77"/>
        <end position="112"/>
    </location>
</feature>
<keyword evidence="3" id="KW-0812">Transmembrane</keyword>
<keyword evidence="1" id="KW-0010">Activator</keyword>
<evidence type="ECO:0000256" key="2">
    <source>
        <dbReference type="SAM" id="MobiDB-lite"/>
    </source>
</evidence>
<dbReference type="RefSeq" id="WP_286678747.1">
    <property type="nucleotide sequence ID" value="NZ_MNXI01000102.1"/>
</dbReference>
<proteinExistence type="predicted"/>
<dbReference type="InterPro" id="IPR035451">
    <property type="entry name" value="Ada-like_dom_sf"/>
</dbReference>
<reference evidence="6" key="1">
    <citation type="submission" date="2017-09" db="EMBL/GenBank/DDBJ databases">
        <title>Depth-based differentiation of microbial function through sediment-hosted aquifers and enrichment of novel symbionts in the deep terrestrial subsurface.</title>
        <authorList>
            <person name="Probst A.J."/>
            <person name="Ladd B."/>
            <person name="Jarett J.K."/>
            <person name="Geller-Mcgrath D.E."/>
            <person name="Sieber C.M.K."/>
            <person name="Emerson J.B."/>
            <person name="Anantharaman K."/>
            <person name="Thomas B.C."/>
            <person name="Malmstrom R."/>
            <person name="Stieglmeier M."/>
            <person name="Klingl A."/>
            <person name="Woyke T."/>
            <person name="Ryan C.M."/>
            <person name="Banfield J.F."/>
        </authorList>
    </citation>
    <scope>NUCLEOTIDE SEQUENCE [LARGE SCALE GENOMIC DNA]</scope>
</reference>
<evidence type="ECO:0000256" key="3">
    <source>
        <dbReference type="SAM" id="Phobius"/>
    </source>
</evidence>
<evidence type="ECO:0000256" key="1">
    <source>
        <dbReference type="ARBA" id="ARBA00023159"/>
    </source>
</evidence>
<protein>
    <recommendedName>
        <fullName evidence="4">Ada DNA repair metal-binding domain-containing protein</fullName>
    </recommendedName>
</protein>
<dbReference type="GO" id="GO:0003677">
    <property type="term" value="F:DNA binding"/>
    <property type="evidence" value="ECO:0007669"/>
    <property type="project" value="InterPro"/>
</dbReference>
<dbReference type="SUPFAM" id="SSF57884">
    <property type="entry name" value="Ada DNA repair protein, N-terminal domain (N-Ada 10)"/>
    <property type="match status" value="1"/>
</dbReference>
<evidence type="ECO:0000313" key="5">
    <source>
        <dbReference type="EMBL" id="PIZ40210.1"/>
    </source>
</evidence>